<reference evidence="2" key="1">
    <citation type="submission" date="2016-10" db="EMBL/GenBank/DDBJ databases">
        <authorList>
            <person name="Varghese N."/>
            <person name="Submissions S."/>
        </authorList>
    </citation>
    <scope>NUCLEOTIDE SEQUENCE [LARGE SCALE GENOMIC DNA]</scope>
    <source>
        <strain evidence="2">DSM 18609</strain>
    </source>
</reference>
<keyword evidence="2" id="KW-1185">Reference proteome</keyword>
<evidence type="ECO:0000313" key="1">
    <source>
        <dbReference type="EMBL" id="SDD28995.1"/>
    </source>
</evidence>
<dbReference type="Proteomes" id="UP000199455">
    <property type="component" value="Unassembled WGS sequence"/>
</dbReference>
<sequence length="41" mass="4690">MMEVSLPLKSIDIEYHSEKLIKKSEFFGLDIRADGLLHAKS</sequence>
<organism evidence="1 2">
    <name type="scientific">Pedobacter soli</name>
    <dbReference type="NCBI Taxonomy" id="390242"/>
    <lineage>
        <taxon>Bacteria</taxon>
        <taxon>Pseudomonadati</taxon>
        <taxon>Bacteroidota</taxon>
        <taxon>Sphingobacteriia</taxon>
        <taxon>Sphingobacteriales</taxon>
        <taxon>Sphingobacteriaceae</taxon>
        <taxon>Pedobacter</taxon>
    </lineage>
</organism>
<protein>
    <submittedName>
        <fullName evidence="1">Uncharacterized protein</fullName>
    </submittedName>
</protein>
<name>A0A1G6TKZ5_9SPHI</name>
<accession>A0A1G6TKZ5</accession>
<dbReference type="EMBL" id="FMZH01000005">
    <property type="protein sequence ID" value="SDD28995.1"/>
    <property type="molecule type" value="Genomic_DNA"/>
</dbReference>
<gene>
    <name evidence="1" type="ORF">SAMN04488024_10532</name>
</gene>
<dbReference type="AlphaFoldDB" id="A0A1G6TKZ5"/>
<proteinExistence type="predicted"/>
<evidence type="ECO:0000313" key="2">
    <source>
        <dbReference type="Proteomes" id="UP000199455"/>
    </source>
</evidence>